<dbReference type="eggNOG" id="COG1017">
    <property type="taxonomic scope" value="Bacteria"/>
</dbReference>
<accession>A0A095SMZ5</accession>
<name>A0A095SMZ5_9GAMM</name>
<dbReference type="SUPFAM" id="SSF46458">
    <property type="entry name" value="Globin-like"/>
    <property type="match status" value="1"/>
</dbReference>
<comment type="caution">
    <text evidence="1">The sequence shown here is derived from an EMBL/GenBank/DDBJ whole genome shotgun (WGS) entry which is preliminary data.</text>
</comment>
<reference evidence="1 2" key="1">
    <citation type="submission" date="2012-09" db="EMBL/GenBank/DDBJ databases">
        <title>Genome Sequence of alkane-degrading Bacterium Alcanivorax sp. 19-m-6.</title>
        <authorList>
            <person name="Lai Q."/>
            <person name="Shao Z."/>
        </authorList>
    </citation>
    <scope>NUCLEOTIDE SEQUENCE [LARGE SCALE GENOMIC DNA]</scope>
    <source>
        <strain evidence="1 2">19-m-6</strain>
    </source>
</reference>
<organism evidence="1 2">
    <name type="scientific">Alcanivorax nanhaiticus</name>
    <dbReference type="NCBI Taxonomy" id="1177154"/>
    <lineage>
        <taxon>Bacteria</taxon>
        <taxon>Pseudomonadati</taxon>
        <taxon>Pseudomonadota</taxon>
        <taxon>Gammaproteobacteria</taxon>
        <taxon>Oceanospirillales</taxon>
        <taxon>Alcanivoracaceae</taxon>
        <taxon>Alcanivorax</taxon>
    </lineage>
</organism>
<evidence type="ECO:0000313" key="2">
    <source>
        <dbReference type="Proteomes" id="UP000029444"/>
    </source>
</evidence>
<dbReference type="GO" id="GO:0020037">
    <property type="term" value="F:heme binding"/>
    <property type="evidence" value="ECO:0007669"/>
    <property type="project" value="InterPro"/>
</dbReference>
<evidence type="ECO:0000313" key="1">
    <source>
        <dbReference type="EMBL" id="KGD65952.1"/>
    </source>
</evidence>
<dbReference type="InterPro" id="IPR009050">
    <property type="entry name" value="Globin-like_sf"/>
</dbReference>
<dbReference type="AlphaFoldDB" id="A0A095SMZ5"/>
<dbReference type="OrthoDB" id="980856at2"/>
<dbReference type="CDD" id="cd01040">
    <property type="entry name" value="Mb-like"/>
    <property type="match status" value="1"/>
</dbReference>
<dbReference type="EMBL" id="ARXV01000002">
    <property type="protein sequence ID" value="KGD65952.1"/>
    <property type="molecule type" value="Genomic_DNA"/>
</dbReference>
<dbReference type="Proteomes" id="UP000029444">
    <property type="component" value="Unassembled WGS sequence"/>
</dbReference>
<protein>
    <recommendedName>
        <fullName evidence="3">Globin</fullName>
    </recommendedName>
</protein>
<dbReference type="Gene3D" id="1.10.490.10">
    <property type="entry name" value="Globins"/>
    <property type="match status" value="1"/>
</dbReference>
<dbReference type="PATRIC" id="fig|1177154.3.peg.428"/>
<dbReference type="RefSeq" id="WP_035230073.1">
    <property type="nucleotide sequence ID" value="NZ_ARXV01000002.1"/>
</dbReference>
<dbReference type="InterPro" id="IPR012292">
    <property type="entry name" value="Globin/Proto"/>
</dbReference>
<dbReference type="InterPro" id="IPR044399">
    <property type="entry name" value="Mb-like_M"/>
</dbReference>
<sequence length="132" mass="15446">MELQPSDAVFQSYGRCCASEHFFEDFYRIFMGKSDEVRSVFTSTDMPEQRRLLRAGIMWLIMVARGASDNKLAHLGKTHNREGYNIQPYLYDYWLDALLETVAKHDNQHSDDLGRHWRTVLQPSIDKIRGAY</sequence>
<proteinExistence type="predicted"/>
<dbReference type="GO" id="GO:0019825">
    <property type="term" value="F:oxygen binding"/>
    <property type="evidence" value="ECO:0007669"/>
    <property type="project" value="InterPro"/>
</dbReference>
<dbReference type="STRING" id="1177154.Y5S_00424"/>
<gene>
    <name evidence="1" type="ORF">Y5S_00424</name>
</gene>
<evidence type="ECO:0008006" key="3">
    <source>
        <dbReference type="Google" id="ProtNLM"/>
    </source>
</evidence>
<keyword evidence="2" id="KW-1185">Reference proteome</keyword>